<comment type="caution">
    <text evidence="1">The sequence shown here is derived from an EMBL/GenBank/DDBJ whole genome shotgun (WGS) entry which is preliminary data.</text>
</comment>
<dbReference type="STRING" id="1797516.A3D26_00850"/>
<sequence>MAERSSLYLPPIGPLMHDFVKDAARAARLGHVSQEKGLKGVGGVPFSSTGTRGVSGRMSTSVPDAVERVIEIDGPDVRELYASYGGKPEETVYFLALVFEARKQNLIAHSEDVSSEESRRAFAAKCYALLQLINLRNRGVDCIRVGLEKEETRPDNLSRACLSIRISAVEPGMFHIPYPVFVGLIGGGKPEDFIRGGWDFEEIGIGQTNDFVPQKVA</sequence>
<name>A0A1G1V416_9BACT</name>
<proteinExistence type="predicted"/>
<dbReference type="Proteomes" id="UP000178319">
    <property type="component" value="Unassembled WGS sequence"/>
</dbReference>
<dbReference type="EMBL" id="MHBZ01000040">
    <property type="protein sequence ID" value="OGY10121.1"/>
    <property type="molecule type" value="Genomic_DNA"/>
</dbReference>
<reference evidence="1 2" key="1">
    <citation type="journal article" date="2016" name="Nat. Commun.">
        <title>Thousands of microbial genomes shed light on interconnected biogeochemical processes in an aquifer system.</title>
        <authorList>
            <person name="Anantharaman K."/>
            <person name="Brown C.T."/>
            <person name="Hug L.A."/>
            <person name="Sharon I."/>
            <person name="Castelle C.J."/>
            <person name="Probst A.J."/>
            <person name="Thomas B.C."/>
            <person name="Singh A."/>
            <person name="Wilkins M.J."/>
            <person name="Karaoz U."/>
            <person name="Brodie E.L."/>
            <person name="Williams K.H."/>
            <person name="Hubbard S.S."/>
            <person name="Banfield J.F."/>
        </authorList>
    </citation>
    <scope>NUCLEOTIDE SEQUENCE [LARGE SCALE GENOMIC DNA]</scope>
</reference>
<protein>
    <submittedName>
        <fullName evidence="1">Uncharacterized protein</fullName>
    </submittedName>
</protein>
<organism evidence="1 2">
    <name type="scientific">Candidatus Blackburnbacteria bacterium RIFCSPHIGHO2_02_FULL_44_20</name>
    <dbReference type="NCBI Taxonomy" id="1797516"/>
    <lineage>
        <taxon>Bacteria</taxon>
        <taxon>Candidatus Blackburniibacteriota</taxon>
    </lineage>
</organism>
<gene>
    <name evidence="1" type="ORF">A3D26_00850</name>
</gene>
<dbReference type="AlphaFoldDB" id="A0A1G1V416"/>
<accession>A0A1G1V416</accession>
<evidence type="ECO:0000313" key="2">
    <source>
        <dbReference type="Proteomes" id="UP000178319"/>
    </source>
</evidence>
<evidence type="ECO:0000313" key="1">
    <source>
        <dbReference type="EMBL" id="OGY10121.1"/>
    </source>
</evidence>